<name>A0A0N9Y777_MYCFO</name>
<feature type="region of interest" description="Disordered" evidence="1">
    <location>
        <begin position="1"/>
        <end position="38"/>
    </location>
</feature>
<accession>A0A0N9Y777</accession>
<dbReference type="KEGG" id="mft:XA26_52760"/>
<protein>
    <submittedName>
        <fullName evidence="2">Uncharacterized protein</fullName>
    </submittedName>
</protein>
<gene>
    <name evidence="2" type="ORF">XA26_52760</name>
</gene>
<organism evidence="2 3">
    <name type="scientific">Mycolicibacterium fortuitum</name>
    <name type="common">Mycobacterium fortuitum</name>
    <dbReference type="NCBI Taxonomy" id="1766"/>
    <lineage>
        <taxon>Bacteria</taxon>
        <taxon>Bacillati</taxon>
        <taxon>Actinomycetota</taxon>
        <taxon>Actinomycetes</taxon>
        <taxon>Mycobacteriales</taxon>
        <taxon>Mycobacteriaceae</taxon>
        <taxon>Mycolicibacterium</taxon>
    </lineage>
</organism>
<dbReference type="PATRIC" id="fig|1766.6.peg.5250"/>
<evidence type="ECO:0000313" key="2">
    <source>
        <dbReference type="EMBL" id="ALI29068.1"/>
    </source>
</evidence>
<reference evidence="2 3" key="1">
    <citation type="journal article" date="2015" name="MBio">
        <title>Enzymatic Degradation of Phenazines Can Generate Energy and Protect Sensitive Organisms from Toxicity.</title>
        <authorList>
            <person name="Costa K.C."/>
            <person name="Bergkessel M."/>
            <person name="Saunders S."/>
            <person name="Korlach J."/>
            <person name="Newman D.K."/>
        </authorList>
    </citation>
    <scope>NUCLEOTIDE SEQUENCE [LARGE SCALE GENOMIC DNA]</scope>
    <source>
        <strain evidence="2 3">CT6</strain>
    </source>
</reference>
<dbReference type="EMBL" id="CP011269">
    <property type="protein sequence ID" value="ALI29068.1"/>
    <property type="molecule type" value="Genomic_DNA"/>
</dbReference>
<evidence type="ECO:0000256" key="1">
    <source>
        <dbReference type="SAM" id="MobiDB-lite"/>
    </source>
</evidence>
<dbReference type="Proteomes" id="UP000057134">
    <property type="component" value="Chromosome"/>
</dbReference>
<sequence length="38" mass="4137">MWSGSVPATDGVGVLPQVRPLPHRPDLALTDRECQLHS</sequence>
<evidence type="ECO:0000313" key="3">
    <source>
        <dbReference type="Proteomes" id="UP000057134"/>
    </source>
</evidence>
<feature type="compositionally biased region" description="Basic and acidic residues" evidence="1">
    <location>
        <begin position="23"/>
        <end position="38"/>
    </location>
</feature>
<dbReference type="AlphaFoldDB" id="A0A0N9Y777"/>
<proteinExistence type="predicted"/>
<dbReference type="STRING" id="1766.XA26_52760"/>
<keyword evidence="3" id="KW-1185">Reference proteome</keyword>